<reference evidence="3" key="1">
    <citation type="submission" date="2021-02" db="EMBL/GenBank/DDBJ databases">
        <title>Genome sequence of Rhodospirillales sp. strain TMPK1 isolated from soil.</title>
        <authorList>
            <person name="Nakai R."/>
            <person name="Kusada H."/>
            <person name="Tamaki H."/>
        </authorList>
    </citation>
    <scope>NUCLEOTIDE SEQUENCE</scope>
    <source>
        <strain evidence="3">TMPK1</strain>
    </source>
</reference>
<accession>A0A8S8X966</accession>
<evidence type="ECO:0000313" key="4">
    <source>
        <dbReference type="Proteomes" id="UP000681075"/>
    </source>
</evidence>
<dbReference type="SUPFAM" id="SSF55961">
    <property type="entry name" value="Bet v1-like"/>
    <property type="match status" value="1"/>
</dbReference>
<gene>
    <name evidence="3" type="ORF">TMPK1_22700</name>
</gene>
<feature type="domain" description="Activator of Hsp90 ATPase homologue 1/2-like C-terminal" evidence="2">
    <location>
        <begin position="19"/>
        <end position="152"/>
    </location>
</feature>
<sequence length="158" mass="17634">MSKHSVTHATFSIDRVYPASPARVFRAFSDPTAKQRWFGTTEGWETKSYALDFRVGGRETCDSIPPGGGVVIAYDARYQDIVPNERIVLSYEMRMGETRMSVSLATMEFKQEAAGTRLIFTEQGAYLDGFDKVEGREEGSRAILETLAKEFEGELASV</sequence>
<organism evidence="3 4">
    <name type="scientific">Roseiterribacter gracilis</name>
    <dbReference type="NCBI Taxonomy" id="2812848"/>
    <lineage>
        <taxon>Bacteria</taxon>
        <taxon>Pseudomonadati</taxon>
        <taxon>Pseudomonadota</taxon>
        <taxon>Alphaproteobacteria</taxon>
        <taxon>Rhodospirillales</taxon>
        <taxon>Roseiterribacteraceae</taxon>
        <taxon>Roseiterribacter</taxon>
    </lineage>
</organism>
<dbReference type="InterPro" id="IPR023393">
    <property type="entry name" value="START-like_dom_sf"/>
</dbReference>
<dbReference type="Proteomes" id="UP000681075">
    <property type="component" value="Unassembled WGS sequence"/>
</dbReference>
<keyword evidence="4" id="KW-1185">Reference proteome</keyword>
<evidence type="ECO:0000259" key="2">
    <source>
        <dbReference type="Pfam" id="PF08327"/>
    </source>
</evidence>
<dbReference type="RefSeq" id="WP_420243143.1">
    <property type="nucleotide sequence ID" value="NZ_BOPV01000001.1"/>
</dbReference>
<dbReference type="EMBL" id="BOPV01000001">
    <property type="protein sequence ID" value="GIL40033.1"/>
    <property type="molecule type" value="Genomic_DNA"/>
</dbReference>
<name>A0A8S8X966_9PROT</name>
<evidence type="ECO:0000313" key="3">
    <source>
        <dbReference type="EMBL" id="GIL40033.1"/>
    </source>
</evidence>
<dbReference type="Gene3D" id="3.30.530.20">
    <property type="match status" value="1"/>
</dbReference>
<protein>
    <submittedName>
        <fullName evidence="3">Activator of HSP90 ATPase</fullName>
    </submittedName>
</protein>
<comment type="caution">
    <text evidence="3">The sequence shown here is derived from an EMBL/GenBank/DDBJ whole genome shotgun (WGS) entry which is preliminary data.</text>
</comment>
<comment type="similarity">
    <text evidence="1">Belongs to the AHA1 family.</text>
</comment>
<dbReference type="InterPro" id="IPR013538">
    <property type="entry name" value="ASHA1/2-like_C"/>
</dbReference>
<dbReference type="AlphaFoldDB" id="A0A8S8X966"/>
<evidence type="ECO:0000256" key="1">
    <source>
        <dbReference type="ARBA" id="ARBA00006817"/>
    </source>
</evidence>
<dbReference type="Pfam" id="PF08327">
    <property type="entry name" value="AHSA1"/>
    <property type="match status" value="1"/>
</dbReference>
<proteinExistence type="inferred from homology"/>
<dbReference type="CDD" id="cd08900">
    <property type="entry name" value="SRPBCC_CalC_Aha1-like_7"/>
    <property type="match status" value="1"/>
</dbReference>